<evidence type="ECO:0000313" key="4">
    <source>
        <dbReference type="Proteomes" id="UP000245431"/>
    </source>
</evidence>
<evidence type="ECO:0000313" key="3">
    <source>
        <dbReference type="EMBL" id="SBW83731.1"/>
    </source>
</evidence>
<dbReference type="SMART" id="SM00382">
    <property type="entry name" value="AAA"/>
    <property type="match status" value="1"/>
</dbReference>
<dbReference type="RefSeq" id="WP_017846215.1">
    <property type="nucleotide sequence ID" value="NZ_AOUH01000016.1"/>
</dbReference>
<feature type="domain" description="AAA+ ATPase" evidence="2">
    <location>
        <begin position="121"/>
        <end position="253"/>
    </location>
</feature>
<name>A0A1D3K6A3_PSEVE</name>
<dbReference type="PANTHER" id="PTHR23077:SF198">
    <property type="entry name" value="ATP-DEPENDENT ZINC METALLOPROTEASE FTSH"/>
    <property type="match status" value="1"/>
</dbReference>
<dbReference type="Proteomes" id="UP000245431">
    <property type="component" value="Chromosome PVE_r1"/>
</dbReference>
<organism evidence="3 4">
    <name type="scientific">Pseudomonas veronii 1YdBTEX2</name>
    <dbReference type="NCBI Taxonomy" id="1295141"/>
    <lineage>
        <taxon>Bacteria</taxon>
        <taxon>Pseudomonadati</taxon>
        <taxon>Pseudomonadota</taxon>
        <taxon>Gammaproteobacteria</taxon>
        <taxon>Pseudomonadales</taxon>
        <taxon>Pseudomonadaceae</taxon>
        <taxon>Pseudomonas</taxon>
    </lineage>
</organism>
<dbReference type="InterPro" id="IPR003593">
    <property type="entry name" value="AAA+_ATPase"/>
</dbReference>
<gene>
    <name evidence="3" type="ORF">PVE_R1G5852</name>
</gene>
<dbReference type="AlphaFoldDB" id="A0A1D3K6A3"/>
<sequence length="347" mass="38521">MASAEQLKALVKSHIERDDSQFYSVAMQVAAREAKSGHGKLATDLRDMIDAAKSSVSLEGRRNSPVPLAKPRGEMAGLLSVSYPKDRFVDMVLDKDASDQLQRVLKEQRMFARLREHGLSPRRKVLLVGPPGTGKTMTAAALAGELGIPLFLVRLDALITKFMGETAAKLRQVFDAIADVRGVYFFDEFDAIGSQRGMPNDVGEIRRVLNSFLMMIEQDQSSSLIIAATNHPEILDYALFRRFDDVIEYHLPTAEQASSLIRTRLGNFLPKPFSAKQVGEYAAGLSYAEIRRAVDDSIKDAIMHDEDRVKGPTLGKALMDRRLLSQKLAKQRSSEPCRKNESTNVPT</sequence>
<dbReference type="InterPro" id="IPR027417">
    <property type="entry name" value="P-loop_NTPase"/>
</dbReference>
<dbReference type="CDD" id="cd19481">
    <property type="entry name" value="RecA-like_protease"/>
    <property type="match status" value="1"/>
</dbReference>
<reference evidence="4" key="1">
    <citation type="submission" date="2016-07" db="EMBL/GenBank/DDBJ databases">
        <authorList>
            <person name="Florea S."/>
            <person name="Webb J.S."/>
            <person name="Jaromczyk J."/>
            <person name="Schardl C.L."/>
        </authorList>
    </citation>
    <scope>NUCLEOTIDE SEQUENCE [LARGE SCALE GENOMIC DNA]</scope>
    <source>
        <strain evidence="4">1YdBTEX2</strain>
    </source>
</reference>
<evidence type="ECO:0000256" key="1">
    <source>
        <dbReference type="SAM" id="MobiDB-lite"/>
    </source>
</evidence>
<dbReference type="PANTHER" id="PTHR23077">
    <property type="entry name" value="AAA-FAMILY ATPASE"/>
    <property type="match status" value="1"/>
</dbReference>
<dbReference type="Gene3D" id="3.40.50.300">
    <property type="entry name" value="P-loop containing nucleotide triphosphate hydrolases"/>
    <property type="match status" value="1"/>
</dbReference>
<feature type="compositionally biased region" description="Basic and acidic residues" evidence="1">
    <location>
        <begin position="332"/>
        <end position="341"/>
    </location>
</feature>
<evidence type="ECO:0000259" key="2">
    <source>
        <dbReference type="SMART" id="SM00382"/>
    </source>
</evidence>
<protein>
    <recommendedName>
        <fullName evidence="2">AAA+ ATPase domain-containing protein</fullName>
    </recommendedName>
</protein>
<dbReference type="Pfam" id="PF00004">
    <property type="entry name" value="AAA"/>
    <property type="match status" value="1"/>
</dbReference>
<dbReference type="EMBL" id="LT599583">
    <property type="protein sequence ID" value="SBW83731.1"/>
    <property type="molecule type" value="Genomic_DNA"/>
</dbReference>
<dbReference type="InterPro" id="IPR003959">
    <property type="entry name" value="ATPase_AAA_core"/>
</dbReference>
<dbReference type="SUPFAM" id="SSF52540">
    <property type="entry name" value="P-loop containing nucleoside triphosphate hydrolases"/>
    <property type="match status" value="1"/>
</dbReference>
<feature type="region of interest" description="Disordered" evidence="1">
    <location>
        <begin position="328"/>
        <end position="347"/>
    </location>
</feature>
<accession>A0A1D3K6A3</accession>
<dbReference type="InterPro" id="IPR050168">
    <property type="entry name" value="AAA_ATPase_domain"/>
</dbReference>
<dbReference type="GO" id="GO:0005524">
    <property type="term" value="F:ATP binding"/>
    <property type="evidence" value="ECO:0007669"/>
    <property type="project" value="InterPro"/>
</dbReference>
<dbReference type="GO" id="GO:0016887">
    <property type="term" value="F:ATP hydrolysis activity"/>
    <property type="evidence" value="ECO:0007669"/>
    <property type="project" value="InterPro"/>
</dbReference>
<proteinExistence type="predicted"/>